<dbReference type="EMBL" id="QSSV01000032">
    <property type="protein sequence ID" value="RGM09454.1"/>
    <property type="molecule type" value="Genomic_DNA"/>
</dbReference>
<reference evidence="3 5" key="1">
    <citation type="journal article" date="2016" name="BMC Genomics">
        <title>Type VI secretion systems of human gut Bacteroidales segregate into three genetic architectures, two of which are contained on mobile genetic elements.</title>
        <authorList>
            <person name="Coyne M.J."/>
            <person name="Roelofs K.G."/>
            <person name="Comstock L.E."/>
        </authorList>
    </citation>
    <scope>NUCLEOTIDE SEQUENCE [LARGE SCALE GENOMIC DNA]</scope>
    <source>
        <strain evidence="3 5">CL09T03C01</strain>
    </source>
</reference>
<feature type="transmembrane region" description="Helical" evidence="2">
    <location>
        <begin position="617"/>
        <end position="638"/>
    </location>
</feature>
<evidence type="ECO:0000313" key="3">
    <source>
        <dbReference type="EMBL" id="KWR55330.1"/>
    </source>
</evidence>
<protein>
    <submittedName>
        <fullName evidence="3">Uncharacterized protein</fullName>
    </submittedName>
</protein>
<accession>A0A108T8K1</accession>
<keyword evidence="1" id="KW-0175">Coiled coil</keyword>
<reference evidence="4 6" key="3">
    <citation type="submission" date="2018-08" db="EMBL/GenBank/DDBJ databases">
        <title>A genome reference for cultivated species of the human gut microbiota.</title>
        <authorList>
            <person name="Zou Y."/>
            <person name="Xue W."/>
            <person name="Luo G."/>
        </authorList>
    </citation>
    <scope>NUCLEOTIDE SEQUENCE [LARGE SCALE GENOMIC DNA]</scope>
    <source>
        <strain evidence="4 6">TF03-6</strain>
    </source>
</reference>
<feature type="coiled-coil region" evidence="1">
    <location>
        <begin position="528"/>
        <end position="577"/>
    </location>
</feature>
<evidence type="ECO:0000256" key="1">
    <source>
        <dbReference type="SAM" id="Coils"/>
    </source>
</evidence>
<feature type="transmembrane region" description="Helical" evidence="2">
    <location>
        <begin position="584"/>
        <end position="605"/>
    </location>
</feature>
<evidence type="ECO:0000313" key="5">
    <source>
        <dbReference type="Proteomes" id="UP000056419"/>
    </source>
</evidence>
<keyword evidence="2" id="KW-0472">Membrane</keyword>
<reference evidence="3" key="2">
    <citation type="submission" date="2016-01" db="EMBL/GenBank/DDBJ databases">
        <authorList>
            <person name="McClelland M."/>
            <person name="Jain A."/>
            <person name="Saraogi P."/>
            <person name="Mendelson R."/>
            <person name="Westerman R."/>
            <person name="SanMiguel P."/>
            <person name="Csonka L."/>
        </authorList>
    </citation>
    <scope>NUCLEOTIDE SEQUENCE</scope>
    <source>
        <strain evidence="3">CL09T03C01</strain>
    </source>
</reference>
<name>A0A108T8K1_BACSE</name>
<evidence type="ECO:0000313" key="6">
    <source>
        <dbReference type="Proteomes" id="UP000261223"/>
    </source>
</evidence>
<dbReference type="PATRIC" id="fig|46506.5.peg.1894"/>
<gene>
    <name evidence="3" type="ORF">AA415_01781</name>
    <name evidence="4" type="ORF">DXC34_17135</name>
</gene>
<organism evidence="3 5">
    <name type="scientific">Bacteroides stercoris</name>
    <dbReference type="NCBI Taxonomy" id="46506"/>
    <lineage>
        <taxon>Bacteria</taxon>
        <taxon>Pseudomonadati</taxon>
        <taxon>Bacteroidota</taxon>
        <taxon>Bacteroidia</taxon>
        <taxon>Bacteroidales</taxon>
        <taxon>Bacteroidaceae</taxon>
        <taxon>Bacteroides</taxon>
    </lineage>
</organism>
<evidence type="ECO:0000313" key="4">
    <source>
        <dbReference type="EMBL" id="RGM09454.1"/>
    </source>
</evidence>
<keyword evidence="2" id="KW-0812">Transmembrane</keyword>
<evidence type="ECO:0000256" key="2">
    <source>
        <dbReference type="SAM" id="Phobius"/>
    </source>
</evidence>
<dbReference type="Proteomes" id="UP000261223">
    <property type="component" value="Unassembled WGS sequence"/>
</dbReference>
<dbReference type="Proteomes" id="UP000056419">
    <property type="component" value="Unassembled WGS sequence"/>
</dbReference>
<dbReference type="AlphaFoldDB" id="A0A108T8K1"/>
<keyword evidence="2" id="KW-1133">Transmembrane helix</keyword>
<sequence length="640" mass="73463">MNDNVLTSYSFLAALSENETDIYKTVYLPLFKRAISSYAAKKSSKESNSIQGTDIDIQSIILEEYGIEVPILIVRKLIKAVGTSLSKKERNIFKFDTFEDGKAFQFTNYNYFSTEEIYDRERRNAQALQQAFEDYLKSENLSEKNIPSFSQFIDKNKCNLSSFFSGKNCLIHDVEGSFMAHVNFLQHIEGGYHYLYQTAERIYLGSVIASFLETGVDLESKIDDNIIYYLDTQIVLEALDLQKAEDTLPTQELLKLIRATGGKIRLLDITINEIHKIIELAINNYSKSHPTTTVNEACVRIGKNKTWLISINGKLESFIKAELQVDIDGILETKMNLYSRSEDVNLLKQTRIHKSTAIHDVAAYLHVRDRREGNIRLFQKAKYWFVTANKKLADFNISRKTNGFVNETIMPEELTSLLFLKNPQKLAKKVSQIGLNELIAQTLSEEYASKELINEIDIAIKESADLSAEDYNILFSSIALQSTNKIQKLLEEISDKRKFNESIHNLIEKERTKQAKSKEEKIQRQKQFEEVNHEKLSLEEKLKNLEAKLSQGEKERKEQQERIRKIEEQQAESLLKRKKAQRSFWLALGGLILSAVIFLVALYYPTLFSGMKDFIKGIASLGGVWGLISLIINICKLFHK</sequence>
<comment type="caution">
    <text evidence="3">The sequence shown here is derived from an EMBL/GenBank/DDBJ whole genome shotgun (WGS) entry which is preliminary data.</text>
</comment>
<proteinExistence type="predicted"/>
<dbReference type="RefSeq" id="WP_060385846.1">
    <property type="nucleotide sequence ID" value="NZ_CAXSRQ010000008.1"/>
</dbReference>
<dbReference type="EMBL" id="LRGC01000006">
    <property type="protein sequence ID" value="KWR55330.1"/>
    <property type="molecule type" value="Genomic_DNA"/>
</dbReference>
<keyword evidence="5" id="KW-1185">Reference proteome</keyword>
<dbReference type="STRING" id="46506.AA415_01781"/>